<protein>
    <recommendedName>
        <fullName evidence="4">Ty3-gypsy retrotransposon protein</fullName>
    </recommendedName>
</protein>
<comment type="caution">
    <text evidence="2">The sequence shown here is derived from an EMBL/GenBank/DDBJ whole genome shotgun (WGS) entry which is preliminary data.</text>
</comment>
<reference evidence="2" key="2">
    <citation type="submission" date="2022-01" db="EMBL/GenBank/DDBJ databases">
        <authorList>
            <person name="Yamashiro T."/>
            <person name="Shiraishi A."/>
            <person name="Satake H."/>
            <person name="Nakayama K."/>
        </authorList>
    </citation>
    <scope>NUCLEOTIDE SEQUENCE</scope>
</reference>
<dbReference type="Proteomes" id="UP001151760">
    <property type="component" value="Unassembled WGS sequence"/>
</dbReference>
<reference evidence="2" key="1">
    <citation type="journal article" date="2022" name="Int. J. Mol. Sci.">
        <title>Draft Genome of Tanacetum Coccineum: Genomic Comparison of Closely Related Tanacetum-Family Plants.</title>
        <authorList>
            <person name="Yamashiro T."/>
            <person name="Shiraishi A."/>
            <person name="Nakayama K."/>
            <person name="Satake H."/>
        </authorList>
    </citation>
    <scope>NUCLEOTIDE SEQUENCE</scope>
</reference>
<keyword evidence="1" id="KW-0175">Coiled coil</keyword>
<accession>A0ABQ5EBV8</accession>
<evidence type="ECO:0000256" key="1">
    <source>
        <dbReference type="SAM" id="Coils"/>
    </source>
</evidence>
<proteinExistence type="predicted"/>
<keyword evidence="3" id="KW-1185">Reference proteome</keyword>
<gene>
    <name evidence="2" type="ORF">Tco_0974509</name>
</gene>
<dbReference type="EMBL" id="BQNB010016146">
    <property type="protein sequence ID" value="GJT48352.1"/>
    <property type="molecule type" value="Genomic_DNA"/>
</dbReference>
<name>A0ABQ5EBV8_9ASTR</name>
<organism evidence="2 3">
    <name type="scientific">Tanacetum coccineum</name>
    <dbReference type="NCBI Taxonomy" id="301880"/>
    <lineage>
        <taxon>Eukaryota</taxon>
        <taxon>Viridiplantae</taxon>
        <taxon>Streptophyta</taxon>
        <taxon>Embryophyta</taxon>
        <taxon>Tracheophyta</taxon>
        <taxon>Spermatophyta</taxon>
        <taxon>Magnoliopsida</taxon>
        <taxon>eudicotyledons</taxon>
        <taxon>Gunneridae</taxon>
        <taxon>Pentapetalae</taxon>
        <taxon>asterids</taxon>
        <taxon>campanulids</taxon>
        <taxon>Asterales</taxon>
        <taxon>Asteraceae</taxon>
        <taxon>Asteroideae</taxon>
        <taxon>Anthemideae</taxon>
        <taxon>Anthemidinae</taxon>
        <taxon>Tanacetum</taxon>
    </lineage>
</organism>
<evidence type="ECO:0008006" key="4">
    <source>
        <dbReference type="Google" id="ProtNLM"/>
    </source>
</evidence>
<feature type="coiled-coil region" evidence="1">
    <location>
        <begin position="39"/>
        <end position="66"/>
    </location>
</feature>
<sequence length="81" mass="9162">MPHPSNLITSKSTQRPSIHYLSKTLPSIATTSTELKKILEIMEADKRDAAQQMKAMQDQIQELILSVRIDKSDDLIEINVL</sequence>
<evidence type="ECO:0000313" key="3">
    <source>
        <dbReference type="Proteomes" id="UP001151760"/>
    </source>
</evidence>
<evidence type="ECO:0000313" key="2">
    <source>
        <dbReference type="EMBL" id="GJT48352.1"/>
    </source>
</evidence>